<proteinExistence type="predicted"/>
<keyword evidence="2" id="KW-0732">Signal</keyword>
<feature type="chain" id="PRO_5042207687" evidence="2">
    <location>
        <begin position="19"/>
        <end position="185"/>
    </location>
</feature>
<evidence type="ECO:0000313" key="3">
    <source>
        <dbReference type="EMBL" id="KAJ7724362.1"/>
    </source>
</evidence>
<keyword evidence="4" id="KW-1185">Reference proteome</keyword>
<keyword evidence="1" id="KW-0472">Membrane</keyword>
<keyword evidence="1" id="KW-1133">Transmembrane helix</keyword>
<evidence type="ECO:0000313" key="4">
    <source>
        <dbReference type="Proteomes" id="UP001215598"/>
    </source>
</evidence>
<dbReference type="AlphaFoldDB" id="A0AAD7HN33"/>
<organism evidence="3 4">
    <name type="scientific">Mycena metata</name>
    <dbReference type="NCBI Taxonomy" id="1033252"/>
    <lineage>
        <taxon>Eukaryota</taxon>
        <taxon>Fungi</taxon>
        <taxon>Dikarya</taxon>
        <taxon>Basidiomycota</taxon>
        <taxon>Agaricomycotina</taxon>
        <taxon>Agaricomycetes</taxon>
        <taxon>Agaricomycetidae</taxon>
        <taxon>Agaricales</taxon>
        <taxon>Marasmiineae</taxon>
        <taxon>Mycenaceae</taxon>
        <taxon>Mycena</taxon>
    </lineage>
</organism>
<name>A0AAD7HN33_9AGAR</name>
<feature type="transmembrane region" description="Helical" evidence="1">
    <location>
        <begin position="73"/>
        <end position="95"/>
    </location>
</feature>
<dbReference type="Proteomes" id="UP001215598">
    <property type="component" value="Unassembled WGS sequence"/>
</dbReference>
<reference evidence="3" key="1">
    <citation type="submission" date="2023-03" db="EMBL/GenBank/DDBJ databases">
        <title>Massive genome expansion in bonnet fungi (Mycena s.s.) driven by repeated elements and novel gene families across ecological guilds.</title>
        <authorList>
            <consortium name="Lawrence Berkeley National Laboratory"/>
            <person name="Harder C.B."/>
            <person name="Miyauchi S."/>
            <person name="Viragh M."/>
            <person name="Kuo A."/>
            <person name="Thoen E."/>
            <person name="Andreopoulos B."/>
            <person name="Lu D."/>
            <person name="Skrede I."/>
            <person name="Drula E."/>
            <person name="Henrissat B."/>
            <person name="Morin E."/>
            <person name="Kohler A."/>
            <person name="Barry K."/>
            <person name="LaButti K."/>
            <person name="Morin E."/>
            <person name="Salamov A."/>
            <person name="Lipzen A."/>
            <person name="Mereny Z."/>
            <person name="Hegedus B."/>
            <person name="Baldrian P."/>
            <person name="Stursova M."/>
            <person name="Weitz H."/>
            <person name="Taylor A."/>
            <person name="Grigoriev I.V."/>
            <person name="Nagy L.G."/>
            <person name="Martin F."/>
            <person name="Kauserud H."/>
        </authorList>
    </citation>
    <scope>NUCLEOTIDE SEQUENCE</scope>
    <source>
        <strain evidence="3">CBHHK182m</strain>
    </source>
</reference>
<dbReference type="EMBL" id="JARKIB010000203">
    <property type="protein sequence ID" value="KAJ7724362.1"/>
    <property type="molecule type" value="Genomic_DNA"/>
</dbReference>
<accession>A0AAD7HN33</accession>
<sequence>MLFLVLLPAAIALACSNAQVLNLRDTTSECTGDLCDGGPSHSTSQTTGGAAPTSSFVGGTWLKKSGAWHKQSAVITLAVVLSVVVLGAIGIAIWWQCMRRRGRRYAGPQPYIDPDVDAAPVVGPDGIIVDAAPPYALCPADPFLVVKGPPLAGSRAEGGNSVGGAAEKKVTRIILPHYRSEPGAI</sequence>
<protein>
    <submittedName>
        <fullName evidence="3">Uncharacterized protein</fullName>
    </submittedName>
</protein>
<comment type="caution">
    <text evidence="3">The sequence shown here is derived from an EMBL/GenBank/DDBJ whole genome shotgun (WGS) entry which is preliminary data.</text>
</comment>
<keyword evidence="1" id="KW-0812">Transmembrane</keyword>
<evidence type="ECO:0000256" key="2">
    <source>
        <dbReference type="SAM" id="SignalP"/>
    </source>
</evidence>
<evidence type="ECO:0000256" key="1">
    <source>
        <dbReference type="SAM" id="Phobius"/>
    </source>
</evidence>
<feature type="signal peptide" evidence="2">
    <location>
        <begin position="1"/>
        <end position="18"/>
    </location>
</feature>
<gene>
    <name evidence="3" type="ORF">B0H16DRAFT_324088</name>
</gene>